<dbReference type="EMBL" id="JAQJAN010000019">
    <property type="protein sequence ID" value="KAJ5709065.1"/>
    <property type="molecule type" value="Genomic_DNA"/>
</dbReference>
<dbReference type="AlphaFoldDB" id="A0AAD6HCU9"/>
<evidence type="ECO:0000313" key="2">
    <source>
        <dbReference type="Proteomes" id="UP001215712"/>
    </source>
</evidence>
<sequence length="64" mass="6900">MNNTVVGTSKHSFSSILEYDEDAINNYLFGLVGAVPDCMHEVGPLVDSLVASLKTTVEAYGEYS</sequence>
<reference evidence="1" key="1">
    <citation type="journal article" date="2023" name="IMA Fungus">
        <title>Comparative genomic study of the Penicillium genus elucidates a diverse pangenome and 15 lateral gene transfer events.</title>
        <authorList>
            <person name="Petersen C."/>
            <person name="Sorensen T."/>
            <person name="Nielsen M.R."/>
            <person name="Sondergaard T.E."/>
            <person name="Sorensen J.L."/>
            <person name="Fitzpatrick D.A."/>
            <person name="Frisvad J.C."/>
            <person name="Nielsen K.L."/>
        </authorList>
    </citation>
    <scope>NUCLEOTIDE SEQUENCE</scope>
    <source>
        <strain evidence="1">IBT 17514</strain>
    </source>
</reference>
<evidence type="ECO:0000313" key="1">
    <source>
        <dbReference type="EMBL" id="KAJ5709065.1"/>
    </source>
</evidence>
<comment type="caution">
    <text evidence="1">The sequence shown here is derived from an EMBL/GenBank/DDBJ whole genome shotgun (WGS) entry which is preliminary data.</text>
</comment>
<proteinExistence type="predicted"/>
<reference evidence="1" key="2">
    <citation type="submission" date="2023-01" db="EMBL/GenBank/DDBJ databases">
        <authorList>
            <person name="Petersen C."/>
        </authorList>
    </citation>
    <scope>NUCLEOTIDE SEQUENCE</scope>
    <source>
        <strain evidence="1">IBT 17514</strain>
    </source>
</reference>
<gene>
    <name evidence="1" type="ORF">N7493_010399</name>
</gene>
<organism evidence="1 2">
    <name type="scientific">Penicillium malachiteum</name>
    <dbReference type="NCBI Taxonomy" id="1324776"/>
    <lineage>
        <taxon>Eukaryota</taxon>
        <taxon>Fungi</taxon>
        <taxon>Dikarya</taxon>
        <taxon>Ascomycota</taxon>
        <taxon>Pezizomycotina</taxon>
        <taxon>Eurotiomycetes</taxon>
        <taxon>Eurotiomycetidae</taxon>
        <taxon>Eurotiales</taxon>
        <taxon>Aspergillaceae</taxon>
        <taxon>Penicillium</taxon>
    </lineage>
</organism>
<accession>A0AAD6HCU9</accession>
<name>A0AAD6HCU9_9EURO</name>
<protein>
    <submittedName>
        <fullName evidence="1">Uncharacterized protein</fullName>
    </submittedName>
</protein>
<keyword evidence="2" id="KW-1185">Reference proteome</keyword>
<dbReference type="Proteomes" id="UP001215712">
    <property type="component" value="Unassembled WGS sequence"/>
</dbReference>